<evidence type="ECO:0000259" key="3">
    <source>
        <dbReference type="PROSITE" id="PS50011"/>
    </source>
</evidence>
<keyword evidence="5" id="KW-1185">Reference proteome</keyword>
<dbReference type="VEuPathDB" id="TrichDB:TVAG_095260"/>
<dbReference type="STRING" id="5722.A2G9K4"/>
<reference evidence="4" key="2">
    <citation type="journal article" date="2007" name="Science">
        <title>Draft genome sequence of the sexually transmitted pathogen Trichomonas vaginalis.</title>
        <authorList>
            <person name="Carlton J.M."/>
            <person name="Hirt R.P."/>
            <person name="Silva J.C."/>
            <person name="Delcher A.L."/>
            <person name="Schatz M."/>
            <person name="Zhao Q."/>
            <person name="Wortman J.R."/>
            <person name="Bidwell S.L."/>
            <person name="Alsmark U.C.M."/>
            <person name="Besteiro S."/>
            <person name="Sicheritz-Ponten T."/>
            <person name="Noel C.J."/>
            <person name="Dacks J.B."/>
            <person name="Foster P.G."/>
            <person name="Simillion C."/>
            <person name="Van de Peer Y."/>
            <person name="Miranda-Saavedra D."/>
            <person name="Barton G.J."/>
            <person name="Westrop G.D."/>
            <person name="Mueller S."/>
            <person name="Dessi D."/>
            <person name="Fiori P.L."/>
            <person name="Ren Q."/>
            <person name="Paulsen I."/>
            <person name="Zhang H."/>
            <person name="Bastida-Corcuera F.D."/>
            <person name="Simoes-Barbosa A."/>
            <person name="Brown M.T."/>
            <person name="Hayes R.D."/>
            <person name="Mukherjee M."/>
            <person name="Okumura C.Y."/>
            <person name="Schneider R."/>
            <person name="Smith A.J."/>
            <person name="Vanacova S."/>
            <person name="Villalvazo M."/>
            <person name="Haas B.J."/>
            <person name="Pertea M."/>
            <person name="Feldblyum T.V."/>
            <person name="Utterback T.R."/>
            <person name="Shu C.L."/>
            <person name="Osoegawa K."/>
            <person name="de Jong P.J."/>
            <person name="Hrdy I."/>
            <person name="Horvathova L."/>
            <person name="Zubacova Z."/>
            <person name="Dolezal P."/>
            <person name="Malik S.B."/>
            <person name="Logsdon J.M. Jr."/>
            <person name="Henze K."/>
            <person name="Gupta A."/>
            <person name="Wang C.C."/>
            <person name="Dunne R.L."/>
            <person name="Upcroft J.A."/>
            <person name="Upcroft P."/>
            <person name="White O."/>
            <person name="Salzberg S.L."/>
            <person name="Tang P."/>
            <person name="Chiu C.-H."/>
            <person name="Lee Y.-S."/>
            <person name="Embley T.M."/>
            <person name="Coombs G.H."/>
            <person name="Mottram J.C."/>
            <person name="Tachezy J."/>
            <person name="Fraser-Liggett C.M."/>
            <person name="Johnson P.J."/>
        </authorList>
    </citation>
    <scope>NUCLEOTIDE SEQUENCE [LARGE SCALE GENOMIC DNA]</scope>
    <source>
        <strain evidence="4">G3</strain>
    </source>
</reference>
<keyword evidence="2" id="KW-0067">ATP-binding</keyword>
<dbReference type="FunFam" id="1.10.510.10:FF:000571">
    <property type="entry name" value="Maternal embryonic leucine zipper kinase"/>
    <property type="match status" value="1"/>
</dbReference>
<evidence type="ECO:0000256" key="2">
    <source>
        <dbReference type="ARBA" id="ARBA00022840"/>
    </source>
</evidence>
<dbReference type="InterPro" id="IPR000719">
    <property type="entry name" value="Prot_kinase_dom"/>
</dbReference>
<dbReference type="PANTHER" id="PTHR24362">
    <property type="entry name" value="SERINE/THREONINE-PROTEIN KINASE NEK"/>
    <property type="match status" value="1"/>
</dbReference>
<dbReference type="EMBL" id="DS114718">
    <property type="protein sequence ID" value="EAX86163.1"/>
    <property type="molecule type" value="Genomic_DNA"/>
</dbReference>
<sequence>MFPQTVVKALSEHDYEIVKYLNKGGFGTCYIVKSLKYEIQFVCKVSNDTTGDFIREQKALTSFDHPNIVRVYDAFTYEKYLFLILEYCSGGSLLSLINSHKKISVSQMLKYSRDIIQALDYMHGLGFAHCDIKPSNVLIDEFGRAKLCDFGLTIFTNQGKKQNNRICGSVNYMAPEMALNREYDPIKCDIWSLGVTLYHFATGKVPYNGNHLKYISAELKFDREDFKHVPEQMAFIIEKCLRLNQDERYTSRQLLKCIDQIPQLSSQSRSKSVSRPFTSAASHIIRPHPRVRGLTKSMIA</sequence>
<evidence type="ECO:0000313" key="5">
    <source>
        <dbReference type="Proteomes" id="UP000001542"/>
    </source>
</evidence>
<evidence type="ECO:0000313" key="4">
    <source>
        <dbReference type="EMBL" id="EAX86163.1"/>
    </source>
</evidence>
<dbReference type="KEGG" id="tva:4743805"/>
<accession>A2G9K4</accession>
<dbReference type="PROSITE" id="PS00108">
    <property type="entry name" value="PROTEIN_KINASE_ST"/>
    <property type="match status" value="1"/>
</dbReference>
<feature type="domain" description="Protein kinase" evidence="3">
    <location>
        <begin position="15"/>
        <end position="264"/>
    </location>
</feature>
<keyword evidence="1" id="KW-0547">Nucleotide-binding</keyword>
<dbReference type="VEuPathDB" id="TrichDB:TVAGG3_0737680"/>
<keyword evidence="4" id="KW-0808">Transferase</keyword>
<dbReference type="InterPro" id="IPR011009">
    <property type="entry name" value="Kinase-like_dom_sf"/>
</dbReference>
<organism evidence="4 5">
    <name type="scientific">Trichomonas vaginalis (strain ATCC PRA-98 / G3)</name>
    <dbReference type="NCBI Taxonomy" id="412133"/>
    <lineage>
        <taxon>Eukaryota</taxon>
        <taxon>Metamonada</taxon>
        <taxon>Parabasalia</taxon>
        <taxon>Trichomonadida</taxon>
        <taxon>Trichomonadidae</taxon>
        <taxon>Trichomonas</taxon>
    </lineage>
</organism>
<dbReference type="Proteomes" id="UP000001542">
    <property type="component" value="Unassembled WGS sequence"/>
</dbReference>
<protein>
    <submittedName>
        <fullName evidence="4">AGC family protein kinase</fullName>
    </submittedName>
</protein>
<dbReference type="InterPro" id="IPR008271">
    <property type="entry name" value="Ser/Thr_kinase_AS"/>
</dbReference>
<dbReference type="Pfam" id="PF00069">
    <property type="entry name" value="Pkinase"/>
    <property type="match status" value="1"/>
</dbReference>
<keyword evidence="4" id="KW-0418">Kinase</keyword>
<dbReference type="CDD" id="cd14014">
    <property type="entry name" value="STKc_PknB_like"/>
    <property type="match status" value="1"/>
</dbReference>
<dbReference type="Gene3D" id="1.10.510.10">
    <property type="entry name" value="Transferase(Phosphotransferase) domain 1"/>
    <property type="match status" value="1"/>
</dbReference>
<proteinExistence type="predicted"/>
<reference evidence="4" key="1">
    <citation type="submission" date="2006-10" db="EMBL/GenBank/DDBJ databases">
        <authorList>
            <person name="Amadeo P."/>
            <person name="Zhao Q."/>
            <person name="Wortman J."/>
            <person name="Fraser-Liggett C."/>
            <person name="Carlton J."/>
        </authorList>
    </citation>
    <scope>NUCLEOTIDE SEQUENCE</scope>
    <source>
        <strain evidence="4">G3</strain>
    </source>
</reference>
<dbReference type="OMA" id="ASHIIRP"/>
<dbReference type="PROSITE" id="PS50011">
    <property type="entry name" value="PROTEIN_KINASE_DOM"/>
    <property type="match status" value="1"/>
</dbReference>
<gene>
    <name evidence="4" type="ORF">TVAG_095260</name>
</gene>
<dbReference type="OrthoDB" id="541276at2759"/>
<dbReference type="InParanoid" id="A2G9K4"/>
<dbReference type="SMART" id="SM00220">
    <property type="entry name" value="S_TKc"/>
    <property type="match status" value="1"/>
</dbReference>
<dbReference type="AlphaFoldDB" id="A2G9K4"/>
<name>A2G9K4_TRIV3</name>
<dbReference type="GO" id="GO:0004672">
    <property type="term" value="F:protein kinase activity"/>
    <property type="evidence" value="ECO:0007669"/>
    <property type="project" value="InterPro"/>
</dbReference>
<dbReference type="SUPFAM" id="SSF56112">
    <property type="entry name" value="Protein kinase-like (PK-like)"/>
    <property type="match status" value="1"/>
</dbReference>
<dbReference type="eggNOG" id="KOG0606">
    <property type="taxonomic scope" value="Eukaryota"/>
</dbReference>
<dbReference type="PANTHER" id="PTHR24362:SF309">
    <property type="entry name" value="PROTEIN KINASE DOMAIN-CONTAINING PROTEIN"/>
    <property type="match status" value="1"/>
</dbReference>
<evidence type="ECO:0000256" key="1">
    <source>
        <dbReference type="ARBA" id="ARBA00022741"/>
    </source>
</evidence>
<dbReference type="FunCoup" id="A2G9K4">
    <property type="interactions" value="26"/>
</dbReference>
<dbReference type="SMR" id="A2G9K4"/>
<dbReference type="RefSeq" id="XP_001299093.1">
    <property type="nucleotide sequence ID" value="XM_001299092.1"/>
</dbReference>
<dbReference type="GO" id="GO:0005524">
    <property type="term" value="F:ATP binding"/>
    <property type="evidence" value="ECO:0007669"/>
    <property type="project" value="UniProtKB-KW"/>
</dbReference>